<protein>
    <submittedName>
        <fullName evidence="7">Glycosyl transferase family 2</fullName>
    </submittedName>
</protein>
<evidence type="ECO:0000313" key="8">
    <source>
        <dbReference type="Proteomes" id="UP000199502"/>
    </source>
</evidence>
<dbReference type="EMBL" id="FMVT01000005">
    <property type="protein sequence ID" value="SCY53561.1"/>
    <property type="molecule type" value="Genomic_DNA"/>
</dbReference>
<dbReference type="OrthoDB" id="9797391at2"/>
<dbReference type="InterPro" id="IPR029044">
    <property type="entry name" value="Nucleotide-diphossugar_trans"/>
</dbReference>
<gene>
    <name evidence="7" type="ORF">SAMN05660710_01875</name>
</gene>
<dbReference type="PANTHER" id="PTHR43646:SF2">
    <property type="entry name" value="GLYCOSYLTRANSFERASE 2-LIKE DOMAIN-CONTAINING PROTEIN"/>
    <property type="match status" value="1"/>
</dbReference>
<keyword evidence="4 7" id="KW-0808">Transferase</keyword>
<proteinExistence type="predicted"/>
<organism evidence="7 8">
    <name type="scientific">Paracoccus tibetensis</name>
    <dbReference type="NCBI Taxonomy" id="336292"/>
    <lineage>
        <taxon>Bacteria</taxon>
        <taxon>Pseudomonadati</taxon>
        <taxon>Pseudomonadota</taxon>
        <taxon>Alphaproteobacteria</taxon>
        <taxon>Rhodobacterales</taxon>
        <taxon>Paracoccaceae</taxon>
        <taxon>Paracoccus</taxon>
    </lineage>
</organism>
<evidence type="ECO:0000313" key="7">
    <source>
        <dbReference type="EMBL" id="SCY53561.1"/>
    </source>
</evidence>
<keyword evidence="5" id="KW-0472">Membrane</keyword>
<feature type="domain" description="Glycosyltransferase 2-like" evidence="6">
    <location>
        <begin position="7"/>
        <end position="133"/>
    </location>
</feature>
<dbReference type="STRING" id="336292.SAMN05660710_01875"/>
<evidence type="ECO:0000259" key="6">
    <source>
        <dbReference type="Pfam" id="PF00535"/>
    </source>
</evidence>
<dbReference type="Proteomes" id="UP000199502">
    <property type="component" value="Unassembled WGS sequence"/>
</dbReference>
<dbReference type="GO" id="GO:0005886">
    <property type="term" value="C:plasma membrane"/>
    <property type="evidence" value="ECO:0007669"/>
    <property type="project" value="UniProtKB-SubCell"/>
</dbReference>
<dbReference type="GO" id="GO:0016757">
    <property type="term" value="F:glycosyltransferase activity"/>
    <property type="evidence" value="ECO:0007669"/>
    <property type="project" value="UniProtKB-KW"/>
</dbReference>
<dbReference type="Gene3D" id="3.90.550.10">
    <property type="entry name" value="Spore Coat Polysaccharide Biosynthesis Protein SpsA, Chain A"/>
    <property type="match status" value="1"/>
</dbReference>
<comment type="subcellular location">
    <subcellularLocation>
        <location evidence="1">Cell membrane</location>
    </subcellularLocation>
</comment>
<keyword evidence="8" id="KW-1185">Reference proteome</keyword>
<dbReference type="RefSeq" id="WP_090742924.1">
    <property type="nucleotide sequence ID" value="NZ_FMVT01000005.1"/>
</dbReference>
<sequence>MSGADLTVIIPAHQEEARIDACLGALFAQALPPGARPELLVVPNGCTDRTAEIARAWTGRFEAAGWHMAVLETPGGGKIAALNLAEAQAAGPSRLFLDADVVIGEGMMLALYTALSGPGARYIGARLTIPAPRSRVSAAYSRFWQALPFVAENVTGAGLFAVNAEGRARWNRFPDIIADDAFVRLHFNRSERTRVEVPYLWPVTEGFLRLVRVRRRQNAGNAELSARYPELAARSAGDSPSGSWLLKAALRDPIGFATYSSVALAVRARRPSGKWDRGR</sequence>
<evidence type="ECO:0000256" key="3">
    <source>
        <dbReference type="ARBA" id="ARBA00022676"/>
    </source>
</evidence>
<keyword evidence="3" id="KW-0328">Glycosyltransferase</keyword>
<dbReference type="SUPFAM" id="SSF53448">
    <property type="entry name" value="Nucleotide-diphospho-sugar transferases"/>
    <property type="match status" value="1"/>
</dbReference>
<name>A0A1G5GQ75_9RHOB</name>
<reference evidence="7 8" key="1">
    <citation type="submission" date="2016-10" db="EMBL/GenBank/DDBJ databases">
        <authorList>
            <person name="de Groot N.N."/>
        </authorList>
    </citation>
    <scope>NUCLEOTIDE SEQUENCE [LARGE SCALE GENOMIC DNA]</scope>
    <source>
        <strain evidence="7 8">CGMCC 1.8925</strain>
    </source>
</reference>
<evidence type="ECO:0000256" key="1">
    <source>
        <dbReference type="ARBA" id="ARBA00004236"/>
    </source>
</evidence>
<dbReference type="Pfam" id="PF00535">
    <property type="entry name" value="Glycos_transf_2"/>
    <property type="match status" value="1"/>
</dbReference>
<evidence type="ECO:0000256" key="2">
    <source>
        <dbReference type="ARBA" id="ARBA00022475"/>
    </source>
</evidence>
<accession>A0A1G5GQ75</accession>
<keyword evidence="2" id="KW-1003">Cell membrane</keyword>
<dbReference type="InterPro" id="IPR001173">
    <property type="entry name" value="Glyco_trans_2-like"/>
</dbReference>
<dbReference type="AlphaFoldDB" id="A0A1G5GQ75"/>
<evidence type="ECO:0000256" key="4">
    <source>
        <dbReference type="ARBA" id="ARBA00022679"/>
    </source>
</evidence>
<evidence type="ECO:0000256" key="5">
    <source>
        <dbReference type="ARBA" id="ARBA00023136"/>
    </source>
</evidence>
<dbReference type="PANTHER" id="PTHR43646">
    <property type="entry name" value="GLYCOSYLTRANSFERASE"/>
    <property type="match status" value="1"/>
</dbReference>